<keyword evidence="1" id="KW-0472">Membrane</keyword>
<gene>
    <name evidence="2" type="ORF">FPZ49_13940</name>
</gene>
<feature type="transmembrane region" description="Helical" evidence="1">
    <location>
        <begin position="12"/>
        <end position="35"/>
    </location>
</feature>
<dbReference type="OrthoDB" id="2629325at2"/>
<dbReference type="AlphaFoldDB" id="A0A559KAY6"/>
<dbReference type="RefSeq" id="WP_144847626.1">
    <property type="nucleotide sequence ID" value="NZ_VNJI01000015.1"/>
</dbReference>
<sequence>MKSPSSNDNPWRAVALVSAIGADLVVCMLAGFWVGRLVSDWQGGQPIWLVVGIMVGFIVGVLSVILILRKYTGGSNG</sequence>
<protein>
    <submittedName>
        <fullName evidence="2">AtpZ/AtpI family protein</fullName>
    </submittedName>
</protein>
<evidence type="ECO:0000313" key="3">
    <source>
        <dbReference type="Proteomes" id="UP000317036"/>
    </source>
</evidence>
<evidence type="ECO:0000256" key="1">
    <source>
        <dbReference type="SAM" id="Phobius"/>
    </source>
</evidence>
<accession>A0A559KAY6</accession>
<organism evidence="2 3">
    <name type="scientific">Paenibacillus cremeus</name>
    <dbReference type="NCBI Taxonomy" id="2163881"/>
    <lineage>
        <taxon>Bacteria</taxon>
        <taxon>Bacillati</taxon>
        <taxon>Bacillota</taxon>
        <taxon>Bacilli</taxon>
        <taxon>Bacillales</taxon>
        <taxon>Paenibacillaceae</taxon>
        <taxon>Paenibacillus</taxon>
    </lineage>
</organism>
<comment type="caution">
    <text evidence="2">The sequence shown here is derived from an EMBL/GenBank/DDBJ whole genome shotgun (WGS) entry which is preliminary data.</text>
</comment>
<proteinExistence type="predicted"/>
<keyword evidence="1" id="KW-0812">Transmembrane</keyword>
<dbReference type="InterPro" id="IPR032820">
    <property type="entry name" value="ATPase_put"/>
</dbReference>
<dbReference type="EMBL" id="VNJI01000015">
    <property type="protein sequence ID" value="TVY09285.1"/>
    <property type="molecule type" value="Genomic_DNA"/>
</dbReference>
<reference evidence="2 3" key="1">
    <citation type="submission" date="2019-07" db="EMBL/GenBank/DDBJ databases">
        <authorList>
            <person name="Kim J."/>
        </authorList>
    </citation>
    <scope>NUCLEOTIDE SEQUENCE [LARGE SCALE GENOMIC DNA]</scope>
    <source>
        <strain evidence="2 3">JC52</strain>
    </source>
</reference>
<dbReference type="Proteomes" id="UP000317036">
    <property type="component" value="Unassembled WGS sequence"/>
</dbReference>
<dbReference type="Pfam" id="PF09527">
    <property type="entry name" value="ATPase_gene1"/>
    <property type="match status" value="1"/>
</dbReference>
<feature type="transmembrane region" description="Helical" evidence="1">
    <location>
        <begin position="47"/>
        <end position="68"/>
    </location>
</feature>
<keyword evidence="1" id="KW-1133">Transmembrane helix</keyword>
<evidence type="ECO:0000313" key="2">
    <source>
        <dbReference type="EMBL" id="TVY09285.1"/>
    </source>
</evidence>
<name>A0A559KAY6_9BACL</name>
<keyword evidence="3" id="KW-1185">Reference proteome</keyword>